<dbReference type="Pfam" id="PF05205">
    <property type="entry name" value="COMPASS-Shg1"/>
    <property type="match status" value="1"/>
</dbReference>
<dbReference type="Proteomes" id="UP000189911">
    <property type="component" value="Chromosome H"/>
</dbReference>
<accession>A0A1G4KL70</accession>
<dbReference type="OrthoDB" id="5579731at2759"/>
<proteinExistence type="predicted"/>
<name>A0A1G4KL70_9SACH</name>
<protein>
    <submittedName>
        <fullName evidence="2">LANO_0H01508g1_1</fullName>
    </submittedName>
</protein>
<dbReference type="InterPro" id="IPR055264">
    <property type="entry name" value="BOD1/SHG1_dom"/>
</dbReference>
<feature type="domain" description="BOD1/SHG1" evidence="1">
    <location>
        <begin position="11"/>
        <end position="115"/>
    </location>
</feature>
<dbReference type="AlphaFoldDB" id="A0A1G4KL70"/>
<evidence type="ECO:0000259" key="1">
    <source>
        <dbReference type="Pfam" id="PF05205"/>
    </source>
</evidence>
<evidence type="ECO:0000313" key="2">
    <source>
        <dbReference type="EMBL" id="SCV05166.1"/>
    </source>
</evidence>
<keyword evidence="3" id="KW-1185">Reference proteome</keyword>
<dbReference type="EMBL" id="LT598447">
    <property type="protein sequence ID" value="SCV05166.1"/>
    <property type="molecule type" value="Genomic_DNA"/>
</dbReference>
<evidence type="ECO:0000313" key="3">
    <source>
        <dbReference type="Proteomes" id="UP000189911"/>
    </source>
</evidence>
<reference evidence="3" key="1">
    <citation type="submission" date="2016-03" db="EMBL/GenBank/DDBJ databases">
        <authorList>
            <person name="Devillers Hugo."/>
        </authorList>
    </citation>
    <scope>NUCLEOTIDE SEQUENCE [LARGE SCALE GENOMIC DNA]</scope>
</reference>
<organism evidence="2 3">
    <name type="scientific">Lachancea nothofagi CBS 11611</name>
    <dbReference type="NCBI Taxonomy" id="1266666"/>
    <lineage>
        <taxon>Eukaryota</taxon>
        <taxon>Fungi</taxon>
        <taxon>Dikarya</taxon>
        <taxon>Ascomycota</taxon>
        <taxon>Saccharomycotina</taxon>
        <taxon>Saccharomycetes</taxon>
        <taxon>Saccharomycetales</taxon>
        <taxon>Saccharomycetaceae</taxon>
        <taxon>Lachancea</taxon>
    </lineage>
</organism>
<gene>
    <name evidence="2" type="ORF">LANO_0H01508G</name>
</gene>
<sequence>MPGNEVDPAVKLADDFKKRGYFDEAKNNILCKAVEGSESVTLEDFVRDRVSTVVSEMVKEDESLIFKNRGSTSALIEGQLLKNDYDRLSTDSVDIRSLLQRQLDNPEFKNDLKTRLRRDLETADSPLEEQQISRDGLE</sequence>